<evidence type="ECO:0000313" key="3">
    <source>
        <dbReference type="EMBL" id="KAF6148859.1"/>
    </source>
</evidence>
<reference evidence="3 4" key="1">
    <citation type="journal article" date="2020" name="IScience">
        <title>Genome Sequencing of the Endangered Kingdonia uniflora (Circaeasteraceae, Ranunculales) Reveals Potential Mechanisms of Evolutionary Specialization.</title>
        <authorList>
            <person name="Sun Y."/>
            <person name="Deng T."/>
            <person name="Zhang A."/>
            <person name="Moore M.J."/>
            <person name="Landis J.B."/>
            <person name="Lin N."/>
            <person name="Zhang H."/>
            <person name="Zhang X."/>
            <person name="Huang J."/>
            <person name="Zhang X."/>
            <person name="Sun H."/>
            <person name="Wang H."/>
        </authorList>
    </citation>
    <scope>NUCLEOTIDE SEQUENCE [LARGE SCALE GENOMIC DNA]</scope>
    <source>
        <strain evidence="3">TB1705</strain>
        <tissue evidence="3">Leaf</tissue>
    </source>
</reference>
<feature type="compositionally biased region" description="Low complexity" evidence="1">
    <location>
        <begin position="200"/>
        <end position="218"/>
    </location>
</feature>
<gene>
    <name evidence="3" type="ORF">GIB67_014230</name>
</gene>
<dbReference type="Proteomes" id="UP000541444">
    <property type="component" value="Unassembled WGS sequence"/>
</dbReference>
<comment type="caution">
    <text evidence="3">The sequence shown here is derived from an EMBL/GenBank/DDBJ whole genome shotgun (WGS) entry which is preliminary data.</text>
</comment>
<feature type="compositionally biased region" description="Basic and acidic residues" evidence="1">
    <location>
        <begin position="247"/>
        <end position="268"/>
    </location>
</feature>
<evidence type="ECO:0000256" key="1">
    <source>
        <dbReference type="SAM" id="MobiDB-lite"/>
    </source>
</evidence>
<proteinExistence type="predicted"/>
<feature type="region of interest" description="Disordered" evidence="1">
    <location>
        <begin position="198"/>
        <end position="268"/>
    </location>
</feature>
<sequence length="268" mass="29785">MAINDESSSSSIVSMIGTSKYVQSFNSVHDNPNLKITSQLLDGLNYVRWAQPAKLFVGGRGKTGFLLGIEKEHAQSNPKYILREKIMLGSSNFPMRLRILNRVLRLWGCIMRDFDRVGKNYLNMIASSSGQLAYQGLNPDFEYVRVNLLDKTPFPTLEEAHVYHFSDQSGRSPMPPTSGIPSETSVMAVRYAYPVPPSVPSQTSHISSPSVSPLLVASGNSRPPRKKYDYCGIEPSPTSSIPITTDDDSHVSHTDDDKPITIRKEKHN</sequence>
<feature type="non-terminal residue" evidence="3">
    <location>
        <position position="1"/>
    </location>
</feature>
<dbReference type="OrthoDB" id="1904536at2759"/>
<keyword evidence="4" id="KW-1185">Reference proteome</keyword>
<accession>A0A7J7M1V6</accession>
<protein>
    <recommendedName>
        <fullName evidence="2">Retrotransposon Copia-like N-terminal domain-containing protein</fullName>
    </recommendedName>
</protein>
<name>A0A7J7M1V6_9MAGN</name>
<dbReference type="InterPro" id="IPR029472">
    <property type="entry name" value="Copia-like_N"/>
</dbReference>
<feature type="domain" description="Retrotransposon Copia-like N-terminal" evidence="2">
    <location>
        <begin position="30"/>
        <end position="66"/>
    </location>
</feature>
<dbReference type="EMBL" id="JACGCM010001825">
    <property type="protein sequence ID" value="KAF6148859.1"/>
    <property type="molecule type" value="Genomic_DNA"/>
</dbReference>
<dbReference type="Pfam" id="PF14244">
    <property type="entry name" value="Retrotran_gag_3"/>
    <property type="match status" value="1"/>
</dbReference>
<evidence type="ECO:0000313" key="4">
    <source>
        <dbReference type="Proteomes" id="UP000541444"/>
    </source>
</evidence>
<dbReference type="AlphaFoldDB" id="A0A7J7M1V6"/>
<evidence type="ECO:0000259" key="2">
    <source>
        <dbReference type="Pfam" id="PF14244"/>
    </source>
</evidence>
<organism evidence="3 4">
    <name type="scientific">Kingdonia uniflora</name>
    <dbReference type="NCBI Taxonomy" id="39325"/>
    <lineage>
        <taxon>Eukaryota</taxon>
        <taxon>Viridiplantae</taxon>
        <taxon>Streptophyta</taxon>
        <taxon>Embryophyta</taxon>
        <taxon>Tracheophyta</taxon>
        <taxon>Spermatophyta</taxon>
        <taxon>Magnoliopsida</taxon>
        <taxon>Ranunculales</taxon>
        <taxon>Circaeasteraceae</taxon>
        <taxon>Kingdonia</taxon>
    </lineage>
</organism>